<comment type="caution">
    <text evidence="7">Lacks conserved residue(s) required for the propagation of feature annotation.</text>
</comment>
<dbReference type="InterPro" id="IPR003358">
    <property type="entry name" value="tRNA_(Gua-N-7)_MeTrfase_Trmb"/>
</dbReference>
<keyword evidence="9" id="KW-1185">Reference proteome</keyword>
<dbReference type="EC" id="2.1.1.33" evidence="7"/>
<keyword evidence="5 7" id="KW-0949">S-adenosyl-L-methionine</keyword>
<comment type="caution">
    <text evidence="8">The sequence shown here is derived from an EMBL/GenBank/DDBJ whole genome shotgun (WGS) entry which is preliminary data.</text>
</comment>
<gene>
    <name evidence="7 8" type="primary">trmB</name>
    <name evidence="8" type="ORF">J5W02_13405</name>
</gene>
<feature type="binding site" evidence="7">
    <location>
        <position position="101"/>
    </location>
    <ligand>
        <name>S-adenosyl-L-methionine</name>
        <dbReference type="ChEBI" id="CHEBI:59789"/>
    </ligand>
</feature>
<evidence type="ECO:0000313" key="9">
    <source>
        <dbReference type="Proteomes" id="UP000719942"/>
    </source>
</evidence>
<evidence type="ECO:0000313" key="8">
    <source>
        <dbReference type="EMBL" id="MBW7573807.1"/>
    </source>
</evidence>
<comment type="catalytic activity">
    <reaction evidence="1 7">
        <text>guanosine(46) in tRNA + S-adenosyl-L-methionine = N(7)-methylguanosine(46) in tRNA + S-adenosyl-L-homocysteine</text>
        <dbReference type="Rhea" id="RHEA:42708"/>
        <dbReference type="Rhea" id="RHEA-COMP:10188"/>
        <dbReference type="Rhea" id="RHEA-COMP:10189"/>
        <dbReference type="ChEBI" id="CHEBI:57856"/>
        <dbReference type="ChEBI" id="CHEBI:59789"/>
        <dbReference type="ChEBI" id="CHEBI:74269"/>
        <dbReference type="ChEBI" id="CHEBI:74480"/>
        <dbReference type="EC" id="2.1.1.33"/>
    </reaction>
</comment>
<evidence type="ECO:0000256" key="5">
    <source>
        <dbReference type="ARBA" id="ARBA00022691"/>
    </source>
</evidence>
<proteinExistence type="inferred from homology"/>
<evidence type="ECO:0000256" key="3">
    <source>
        <dbReference type="ARBA" id="ARBA00022603"/>
    </source>
</evidence>
<feature type="binding site" evidence="7">
    <location>
        <position position="128"/>
    </location>
    <ligand>
        <name>substrate</name>
    </ligand>
</feature>
<feature type="binding site" evidence="7">
    <location>
        <position position="68"/>
    </location>
    <ligand>
        <name>S-adenosyl-L-methionine</name>
        <dbReference type="ChEBI" id="CHEBI:59789"/>
    </ligand>
</feature>
<keyword evidence="6 7" id="KW-0819">tRNA processing</keyword>
<protein>
    <recommendedName>
        <fullName evidence="7">tRNA (guanine-N(7)-)-methyltransferase</fullName>
        <ecNumber evidence="7">2.1.1.33</ecNumber>
    </recommendedName>
    <alternativeName>
        <fullName evidence="7">tRNA (guanine(46)-N(7))-methyltransferase</fullName>
    </alternativeName>
    <alternativeName>
        <fullName evidence="7">tRNA(m7G46)-methyltransferase</fullName>
    </alternativeName>
</protein>
<evidence type="ECO:0000256" key="6">
    <source>
        <dbReference type="ARBA" id="ARBA00022694"/>
    </source>
</evidence>
<comment type="similarity">
    <text evidence="7">Belongs to the class I-like SAM-binding methyltransferase superfamily. TrmB family.</text>
</comment>
<evidence type="ECO:0000256" key="4">
    <source>
        <dbReference type="ARBA" id="ARBA00022679"/>
    </source>
</evidence>
<keyword evidence="3 7" id="KW-0489">Methyltransferase</keyword>
<feature type="binding site" evidence="7">
    <location>
        <position position="160"/>
    </location>
    <ligand>
        <name>substrate</name>
    </ligand>
</feature>
<feature type="binding site" evidence="7">
    <location>
        <position position="124"/>
    </location>
    <ligand>
        <name>S-adenosyl-L-methionine</name>
        <dbReference type="ChEBI" id="CHEBI:59789"/>
    </ligand>
</feature>
<dbReference type="Proteomes" id="UP000719942">
    <property type="component" value="Unassembled WGS sequence"/>
</dbReference>
<dbReference type="InterPro" id="IPR055361">
    <property type="entry name" value="tRNA_methyltr_TrmB_bact"/>
</dbReference>
<evidence type="ECO:0000256" key="1">
    <source>
        <dbReference type="ARBA" id="ARBA00000142"/>
    </source>
</evidence>
<dbReference type="HAMAP" id="MF_01057">
    <property type="entry name" value="tRNA_methyltr_TrmB"/>
    <property type="match status" value="1"/>
</dbReference>
<comment type="function">
    <text evidence="2 7">Catalyzes the formation of N(7)-methylguanine at position 46 (m7G46) in tRNA.</text>
</comment>
<name>A0ABS7DR83_9FIRM</name>
<feature type="binding site" evidence="7">
    <location>
        <position position="43"/>
    </location>
    <ligand>
        <name>S-adenosyl-L-methionine</name>
        <dbReference type="ChEBI" id="CHEBI:59789"/>
    </ligand>
</feature>
<dbReference type="Pfam" id="PF02390">
    <property type="entry name" value="Methyltransf_4"/>
    <property type="match status" value="1"/>
</dbReference>
<comment type="pathway">
    <text evidence="7">tRNA modification; N(7)-methylguanine-tRNA biosynthesis.</text>
</comment>
<dbReference type="PANTHER" id="PTHR23417:SF14">
    <property type="entry name" value="PENTACOTRIPEPTIDE-REPEAT REGION OF PRORP DOMAIN-CONTAINING PROTEIN"/>
    <property type="match status" value="1"/>
</dbReference>
<dbReference type="InterPro" id="IPR029063">
    <property type="entry name" value="SAM-dependent_MTases_sf"/>
</dbReference>
<dbReference type="GO" id="GO:0008176">
    <property type="term" value="F:tRNA (guanine(46)-N7)-methyltransferase activity"/>
    <property type="evidence" value="ECO:0007669"/>
    <property type="project" value="UniProtKB-EC"/>
</dbReference>
<organism evidence="8 9">
    <name type="scientific">Caproiciproducens faecalis</name>
    <dbReference type="NCBI Taxonomy" id="2820301"/>
    <lineage>
        <taxon>Bacteria</taxon>
        <taxon>Bacillati</taxon>
        <taxon>Bacillota</taxon>
        <taxon>Clostridia</taxon>
        <taxon>Eubacteriales</taxon>
        <taxon>Acutalibacteraceae</taxon>
        <taxon>Caproiciproducens</taxon>
    </lineage>
</organism>
<evidence type="ECO:0000256" key="7">
    <source>
        <dbReference type="HAMAP-Rule" id="MF_01057"/>
    </source>
</evidence>
<dbReference type="CDD" id="cd02440">
    <property type="entry name" value="AdoMet_MTases"/>
    <property type="match status" value="1"/>
</dbReference>
<dbReference type="NCBIfam" id="NF001080">
    <property type="entry name" value="PRK00121.2-2"/>
    <property type="match status" value="1"/>
</dbReference>
<reference evidence="8 9" key="1">
    <citation type="submission" date="2021-03" db="EMBL/GenBank/DDBJ databases">
        <title>Caproiciproducens sp. nov. isolated from feces of cow.</title>
        <authorList>
            <person name="Choi J.-Y."/>
        </authorList>
    </citation>
    <scope>NUCLEOTIDE SEQUENCE [LARGE SCALE GENOMIC DNA]</scope>
    <source>
        <strain evidence="8 9">AGMB10547</strain>
    </source>
</reference>
<sequence>MRMRNKPWAAPELDACDFFVRDPAQYIGKWHSFFQRQQPIHLELGCGKGLFIAGLAPENPQINYMGIDLKDTVLGPAKRYIEQAFQEKNAKPDNVVLIAQDIERILTVMNADDTVERIYINFCNPWPKAKHHKRRLTYPRQLENYRQILTKNGEIHFKTDDDALFDDSLVYFEESGFEILSITYDLHAGGQQGNVLTEHEKMFLEKGIKIKALVARKTDL</sequence>
<evidence type="ECO:0000256" key="2">
    <source>
        <dbReference type="ARBA" id="ARBA00003015"/>
    </source>
</evidence>
<dbReference type="NCBIfam" id="TIGR00091">
    <property type="entry name" value="tRNA (guanosine(46)-N7)-methyltransferase TrmB"/>
    <property type="match status" value="1"/>
</dbReference>
<dbReference type="PANTHER" id="PTHR23417">
    <property type="entry name" value="3-DEOXY-D-MANNO-OCTULOSONIC-ACID TRANSFERASE/TRNA GUANINE-N 7 - -METHYLTRANSFERASE"/>
    <property type="match status" value="1"/>
</dbReference>
<dbReference type="PROSITE" id="PS51625">
    <property type="entry name" value="SAM_MT_TRMB"/>
    <property type="match status" value="1"/>
</dbReference>
<dbReference type="EMBL" id="JAGFNZ010000006">
    <property type="protein sequence ID" value="MBW7573807.1"/>
    <property type="molecule type" value="Genomic_DNA"/>
</dbReference>
<dbReference type="RefSeq" id="WP_219966218.1">
    <property type="nucleotide sequence ID" value="NZ_JAGFNZ010000006.1"/>
</dbReference>
<accession>A0ABS7DR83</accession>
<dbReference type="Gene3D" id="3.40.50.150">
    <property type="entry name" value="Vaccinia Virus protein VP39"/>
    <property type="match status" value="1"/>
</dbReference>
<keyword evidence="4 7" id="KW-0808">Transferase</keyword>
<dbReference type="SUPFAM" id="SSF53335">
    <property type="entry name" value="S-adenosyl-L-methionine-dependent methyltransferases"/>
    <property type="match status" value="1"/>
</dbReference>